<organism evidence="3">
    <name type="scientific">uncultured Caudovirales phage</name>
    <dbReference type="NCBI Taxonomy" id="2100421"/>
    <lineage>
        <taxon>Viruses</taxon>
        <taxon>Duplodnaviria</taxon>
        <taxon>Heunggongvirae</taxon>
        <taxon>Uroviricota</taxon>
        <taxon>Caudoviricetes</taxon>
        <taxon>Peduoviridae</taxon>
        <taxon>Maltschvirus</taxon>
        <taxon>Maltschvirus maltsch</taxon>
    </lineage>
</organism>
<evidence type="ECO:0000256" key="1">
    <source>
        <dbReference type="SAM" id="MobiDB-lite"/>
    </source>
</evidence>
<accession>A0A6J5MNE6</accession>
<sequence length="147" mass="15124">MTIPLRPEVDVGLLQSGPGVVSAPGPTYVNPNFGVPNDQGQPEVDIAILPGVPGQRGPAGEDGEDGLDGAPGATGPQGPAGLSGGSFTYTPSDARDTYLISHNLGYRPNVMVVDNFGTEYFGTVVYTDTNSLTITFTSAVYATAYLS</sequence>
<evidence type="ECO:0000313" key="2">
    <source>
        <dbReference type="EMBL" id="CAB4137921.1"/>
    </source>
</evidence>
<evidence type="ECO:0008006" key="4">
    <source>
        <dbReference type="Google" id="ProtNLM"/>
    </source>
</evidence>
<feature type="compositionally biased region" description="Low complexity" evidence="1">
    <location>
        <begin position="68"/>
        <end position="80"/>
    </location>
</feature>
<name>A0A6J5MNE6_9CAUD</name>
<evidence type="ECO:0000313" key="3">
    <source>
        <dbReference type="EMBL" id="CAB4148178.1"/>
    </source>
</evidence>
<gene>
    <name evidence="2" type="ORF">UFOVP325_144</name>
    <name evidence="3" type="ORF">UFOVP430_139</name>
</gene>
<protein>
    <recommendedName>
        <fullName evidence="4">Collagen triple helix repeat</fullName>
    </recommendedName>
</protein>
<proteinExistence type="predicted"/>
<reference evidence="3" key="1">
    <citation type="submission" date="2020-04" db="EMBL/GenBank/DDBJ databases">
        <authorList>
            <person name="Chiriac C."/>
            <person name="Salcher M."/>
            <person name="Ghai R."/>
            <person name="Kavagutti S V."/>
        </authorList>
    </citation>
    <scope>NUCLEOTIDE SEQUENCE</scope>
</reference>
<feature type="region of interest" description="Disordered" evidence="1">
    <location>
        <begin position="50"/>
        <end position="87"/>
    </location>
</feature>
<dbReference type="EMBL" id="LR796481">
    <property type="protein sequence ID" value="CAB4148178.1"/>
    <property type="molecule type" value="Genomic_DNA"/>
</dbReference>
<dbReference type="EMBL" id="LR796338">
    <property type="protein sequence ID" value="CAB4137921.1"/>
    <property type="molecule type" value="Genomic_DNA"/>
</dbReference>